<name>A0A0F9GPW5_9ZZZZ</name>
<protein>
    <recommendedName>
        <fullName evidence="1">YprB ribonuclease H-like domain-containing protein</fullName>
    </recommendedName>
</protein>
<dbReference type="Pfam" id="PF13482">
    <property type="entry name" value="RNase_H_2"/>
    <property type="match status" value="1"/>
</dbReference>
<gene>
    <name evidence="2" type="ORF">LCGC14_1883440</name>
</gene>
<dbReference type="AlphaFoldDB" id="A0A0F9GPW5"/>
<accession>A0A0F9GPW5</accession>
<dbReference type="SUPFAM" id="SSF53098">
    <property type="entry name" value="Ribonuclease H-like"/>
    <property type="match status" value="1"/>
</dbReference>
<dbReference type="GO" id="GO:0003676">
    <property type="term" value="F:nucleic acid binding"/>
    <property type="evidence" value="ECO:0007669"/>
    <property type="project" value="InterPro"/>
</dbReference>
<feature type="non-terminal residue" evidence="2">
    <location>
        <position position="265"/>
    </location>
</feature>
<dbReference type="InterPro" id="IPR012337">
    <property type="entry name" value="RNaseH-like_sf"/>
</dbReference>
<feature type="domain" description="YprB ribonuclease H-like" evidence="1">
    <location>
        <begin position="43"/>
        <end position="192"/>
    </location>
</feature>
<comment type="caution">
    <text evidence="2">The sequence shown here is derived from an EMBL/GenBank/DDBJ whole genome shotgun (WGS) entry which is preliminary data.</text>
</comment>
<organism evidence="2">
    <name type="scientific">marine sediment metagenome</name>
    <dbReference type="NCBI Taxonomy" id="412755"/>
    <lineage>
        <taxon>unclassified sequences</taxon>
        <taxon>metagenomes</taxon>
        <taxon>ecological metagenomes</taxon>
    </lineage>
</organism>
<dbReference type="Gene3D" id="3.30.420.10">
    <property type="entry name" value="Ribonuclease H-like superfamily/Ribonuclease H"/>
    <property type="match status" value="1"/>
</dbReference>
<proteinExistence type="predicted"/>
<dbReference type="InterPro" id="IPR036397">
    <property type="entry name" value="RNaseH_sf"/>
</dbReference>
<dbReference type="InterPro" id="IPR038720">
    <property type="entry name" value="YprB_RNase_H-like_dom"/>
</dbReference>
<evidence type="ECO:0000313" key="2">
    <source>
        <dbReference type="EMBL" id="KKL92561.1"/>
    </source>
</evidence>
<sequence>MSRATKGKPKILFYDIETRPLLVYVWRLGEQVVRHHQLAEQGKKYDIICISFAWNDGKPAKVFHWGYKAQNSSKMIREFDKIIKQADITIGKNSDRFDVKHINTQRLIHNLPPLPEWVDNTDDVEKQLRKYFSFPSMSLDYVSKELGLGGKVKMEFSDWVDIVEKTNKASFRKMCKYNQKDVEDTRAIWNWIQSHVKPKLNMATFHDDFCCSNCGSKNVRKDGIRRRGKTTYQMLYCRGHNGYAGRVAITKSMKTEDIQKKKPSL</sequence>
<reference evidence="2" key="1">
    <citation type="journal article" date="2015" name="Nature">
        <title>Complex archaea that bridge the gap between prokaryotes and eukaryotes.</title>
        <authorList>
            <person name="Spang A."/>
            <person name="Saw J.H."/>
            <person name="Jorgensen S.L."/>
            <person name="Zaremba-Niedzwiedzka K."/>
            <person name="Martijn J."/>
            <person name="Lind A.E."/>
            <person name="van Eijk R."/>
            <person name="Schleper C."/>
            <person name="Guy L."/>
            <person name="Ettema T.J."/>
        </authorList>
    </citation>
    <scope>NUCLEOTIDE SEQUENCE</scope>
</reference>
<dbReference type="EMBL" id="LAZR01019429">
    <property type="protein sequence ID" value="KKL92561.1"/>
    <property type="molecule type" value="Genomic_DNA"/>
</dbReference>
<evidence type="ECO:0000259" key="1">
    <source>
        <dbReference type="Pfam" id="PF13482"/>
    </source>
</evidence>